<evidence type="ECO:0000313" key="5">
    <source>
        <dbReference type="RefSeq" id="XP_030764238.1"/>
    </source>
</evidence>
<dbReference type="PROSITE" id="PS50966">
    <property type="entry name" value="ZF_SWIM"/>
    <property type="match status" value="1"/>
</dbReference>
<keyword evidence="1" id="KW-0862">Zinc</keyword>
<dbReference type="InterPro" id="IPR007527">
    <property type="entry name" value="Znf_SWIM"/>
</dbReference>
<name>A0A6J2YJM7_SITOR</name>
<evidence type="ECO:0000313" key="4">
    <source>
        <dbReference type="Proteomes" id="UP000504635"/>
    </source>
</evidence>
<dbReference type="PANTHER" id="PTHR35385">
    <property type="entry name" value="PROTEIN B, PUTATIVE-RELATED-RELATED"/>
    <property type="match status" value="1"/>
</dbReference>
<keyword evidence="1" id="KW-0479">Metal-binding</keyword>
<dbReference type="Proteomes" id="UP000504635">
    <property type="component" value="Unplaced"/>
</dbReference>
<dbReference type="AlphaFoldDB" id="A0A6J2YJM7"/>
<dbReference type="InParanoid" id="A0A6J2YJM7"/>
<dbReference type="KEGG" id="soy:115888611"/>
<proteinExistence type="predicted"/>
<feature type="region of interest" description="Disordered" evidence="2">
    <location>
        <begin position="178"/>
        <end position="197"/>
    </location>
</feature>
<feature type="domain" description="SWIM-type" evidence="3">
    <location>
        <begin position="3"/>
        <end position="34"/>
    </location>
</feature>
<reference evidence="5" key="1">
    <citation type="submission" date="2025-08" db="UniProtKB">
        <authorList>
            <consortium name="RefSeq"/>
        </authorList>
    </citation>
    <scope>IDENTIFICATION</scope>
    <source>
        <tissue evidence="5">Gonads</tissue>
    </source>
</reference>
<dbReference type="OrthoDB" id="6582261at2759"/>
<gene>
    <name evidence="5" type="primary">LOC115888611</name>
</gene>
<evidence type="ECO:0000259" key="3">
    <source>
        <dbReference type="PROSITE" id="PS50966"/>
    </source>
</evidence>
<sequence>MHYTVLTNSALCNCASGTGGAFCKHLCAVENSFSINILSSPQLTENDRQIIVYLATGKKNCSFFKNMIENDDSVAFGECNTTLNASNQTQSDSITDVENIESKPCSEEHKNVVESLKREFSRIADLAKHESCNTELIKKFVGSLRAINTGSQLDSFLASKQCIKRKTKLIKVQPTARSRRKIQNAKMGGQRIQSGRPSRKRKLNLFLNIMSNLPNSKIH</sequence>
<dbReference type="RefSeq" id="XP_030764238.1">
    <property type="nucleotide sequence ID" value="XM_030908378.1"/>
</dbReference>
<keyword evidence="4" id="KW-1185">Reference proteome</keyword>
<evidence type="ECO:0000256" key="2">
    <source>
        <dbReference type="SAM" id="MobiDB-lite"/>
    </source>
</evidence>
<dbReference type="GO" id="GO:0008270">
    <property type="term" value="F:zinc ion binding"/>
    <property type="evidence" value="ECO:0007669"/>
    <property type="project" value="UniProtKB-KW"/>
</dbReference>
<dbReference type="PANTHER" id="PTHR35385:SF2">
    <property type="entry name" value="PROTEIN B, PUTATIVE-RELATED"/>
    <property type="match status" value="1"/>
</dbReference>
<protein>
    <submittedName>
        <fullName evidence="5">Uncharacterized protein LOC115888611</fullName>
    </submittedName>
</protein>
<organism evidence="4 5">
    <name type="scientific">Sitophilus oryzae</name>
    <name type="common">Rice weevil</name>
    <name type="synonym">Curculio oryzae</name>
    <dbReference type="NCBI Taxonomy" id="7048"/>
    <lineage>
        <taxon>Eukaryota</taxon>
        <taxon>Metazoa</taxon>
        <taxon>Ecdysozoa</taxon>
        <taxon>Arthropoda</taxon>
        <taxon>Hexapoda</taxon>
        <taxon>Insecta</taxon>
        <taxon>Pterygota</taxon>
        <taxon>Neoptera</taxon>
        <taxon>Endopterygota</taxon>
        <taxon>Coleoptera</taxon>
        <taxon>Polyphaga</taxon>
        <taxon>Cucujiformia</taxon>
        <taxon>Curculionidae</taxon>
        <taxon>Dryophthorinae</taxon>
        <taxon>Sitophilus</taxon>
    </lineage>
</organism>
<accession>A0A6J2YJM7</accession>
<evidence type="ECO:0000256" key="1">
    <source>
        <dbReference type="PROSITE-ProRule" id="PRU00325"/>
    </source>
</evidence>
<dbReference type="GeneID" id="115888611"/>
<keyword evidence="1" id="KW-0863">Zinc-finger</keyword>